<keyword evidence="2" id="KW-1185">Reference proteome</keyword>
<reference evidence="1 2" key="1">
    <citation type="submission" date="2022-05" db="EMBL/GenBank/DDBJ databases">
        <authorList>
            <consortium name="Genoscope - CEA"/>
            <person name="William W."/>
        </authorList>
    </citation>
    <scope>NUCLEOTIDE SEQUENCE [LARGE SCALE GENOMIC DNA]</scope>
</reference>
<dbReference type="Proteomes" id="UP001159427">
    <property type="component" value="Unassembled WGS sequence"/>
</dbReference>
<feature type="non-terminal residue" evidence="1">
    <location>
        <position position="51"/>
    </location>
</feature>
<proteinExistence type="predicted"/>
<feature type="non-terminal residue" evidence="1">
    <location>
        <position position="1"/>
    </location>
</feature>
<organism evidence="1 2">
    <name type="scientific">Porites evermanni</name>
    <dbReference type="NCBI Taxonomy" id="104178"/>
    <lineage>
        <taxon>Eukaryota</taxon>
        <taxon>Metazoa</taxon>
        <taxon>Cnidaria</taxon>
        <taxon>Anthozoa</taxon>
        <taxon>Hexacorallia</taxon>
        <taxon>Scleractinia</taxon>
        <taxon>Fungiina</taxon>
        <taxon>Poritidae</taxon>
        <taxon>Porites</taxon>
    </lineage>
</organism>
<sequence>SSSENPRRNTTREILFSNYDKDVRPNQGVAPLTVELDLYVESFANIAEANM</sequence>
<gene>
    <name evidence="1" type="ORF">PEVE_00003040</name>
</gene>
<evidence type="ECO:0000313" key="1">
    <source>
        <dbReference type="EMBL" id="CAH3019543.1"/>
    </source>
</evidence>
<dbReference type="Gene3D" id="2.70.170.10">
    <property type="entry name" value="Neurotransmitter-gated ion-channel ligand-binding domain"/>
    <property type="match status" value="1"/>
</dbReference>
<dbReference type="InterPro" id="IPR036734">
    <property type="entry name" value="Neur_chan_lig-bd_sf"/>
</dbReference>
<accession>A0ABN8LR53</accession>
<comment type="caution">
    <text evidence="1">The sequence shown here is derived from an EMBL/GenBank/DDBJ whole genome shotgun (WGS) entry which is preliminary data.</text>
</comment>
<dbReference type="EMBL" id="CALNXI010000118">
    <property type="protein sequence ID" value="CAH3019543.1"/>
    <property type="molecule type" value="Genomic_DNA"/>
</dbReference>
<evidence type="ECO:0000313" key="2">
    <source>
        <dbReference type="Proteomes" id="UP001159427"/>
    </source>
</evidence>
<name>A0ABN8LR53_9CNID</name>
<protein>
    <submittedName>
        <fullName evidence="1">Uncharacterized protein</fullName>
    </submittedName>
</protein>
<dbReference type="SUPFAM" id="SSF63712">
    <property type="entry name" value="Nicotinic receptor ligand binding domain-like"/>
    <property type="match status" value="1"/>
</dbReference>